<proteinExistence type="inferred from homology"/>
<dbReference type="InterPro" id="IPR013509">
    <property type="entry name" value="RNR_lsu_N"/>
</dbReference>
<dbReference type="Proteomes" id="UP000308349">
    <property type="component" value="Unassembled WGS sequence"/>
</dbReference>
<evidence type="ECO:0000256" key="2">
    <source>
        <dbReference type="ARBA" id="ARBA00012274"/>
    </source>
</evidence>
<keyword evidence="10" id="KW-1015">Disulfide bond</keyword>
<dbReference type="InterPro" id="IPR006141">
    <property type="entry name" value="Intein_N"/>
</dbReference>
<dbReference type="Pfam" id="PF02867">
    <property type="entry name" value="Ribonuc_red_lgC"/>
    <property type="match status" value="1"/>
</dbReference>
<dbReference type="InterPro" id="IPR000788">
    <property type="entry name" value="RNR_lg_C"/>
</dbReference>
<dbReference type="InterPro" id="IPR003586">
    <property type="entry name" value="Hint_dom_C"/>
</dbReference>
<dbReference type="InterPro" id="IPR004860">
    <property type="entry name" value="LAGLIDADG_dom"/>
</dbReference>
<dbReference type="InterPro" id="IPR006142">
    <property type="entry name" value="INTEIN"/>
</dbReference>
<dbReference type="SUPFAM" id="SSF51294">
    <property type="entry name" value="Hedgehog/intein (Hint) domain"/>
    <property type="match status" value="1"/>
</dbReference>
<reference evidence="14 15" key="1">
    <citation type="submission" date="2019-05" db="EMBL/GenBank/DDBJ databases">
        <title>Genomes sequences of two Nocardia cyriacigeorgica environmental isolates, type strains Nocardia asteroides ATCC 19247 and Nocardia cyriacigeorgica DSM 44484.</title>
        <authorList>
            <person name="Vautrin F."/>
            <person name="Bergeron E."/>
            <person name="Dubost A."/>
            <person name="Abrouk D."/>
            <person name="Rodriguez Nava V."/>
            <person name="Pujic P."/>
        </authorList>
    </citation>
    <scope>NUCLEOTIDE SEQUENCE [LARGE SCALE GENOMIC DNA]</scope>
    <source>
        <strain evidence="14 15">EML 1456</strain>
    </source>
</reference>
<dbReference type="SUPFAM" id="SSF51998">
    <property type="entry name" value="PFL-like glycyl radical enzymes"/>
    <property type="match status" value="1"/>
</dbReference>
<evidence type="ECO:0000256" key="12">
    <source>
        <dbReference type="RuleBase" id="RU003410"/>
    </source>
</evidence>
<dbReference type="PRINTS" id="PR01183">
    <property type="entry name" value="RIBORDTASEM1"/>
</dbReference>
<dbReference type="InterPro" id="IPR036844">
    <property type="entry name" value="Hint_dom_sf"/>
</dbReference>
<dbReference type="SMART" id="SM00305">
    <property type="entry name" value="HintC"/>
    <property type="match status" value="1"/>
</dbReference>
<evidence type="ECO:0000256" key="3">
    <source>
        <dbReference type="ARBA" id="ARBA00022533"/>
    </source>
</evidence>
<dbReference type="Gene3D" id="3.10.28.10">
    <property type="entry name" value="Homing endonucleases"/>
    <property type="match status" value="1"/>
</dbReference>
<dbReference type="Pfam" id="PF13403">
    <property type="entry name" value="Hint_2"/>
    <property type="match status" value="1"/>
</dbReference>
<dbReference type="SUPFAM" id="SSF55608">
    <property type="entry name" value="Homing endonucleases"/>
    <property type="match status" value="1"/>
</dbReference>
<name>A0A5R8PC60_9NOCA</name>
<dbReference type="InterPro" id="IPR030934">
    <property type="entry name" value="Intein_C"/>
</dbReference>
<sequence>MRGAEGGEVLDYHALNAMLNLYGPNGEIQFDKDREAAHQYFLQHVNQNTVFFHNLDEKLDYLIDENYYEREVLDQYSREFIKSLFQQAYAKKFRFPTFLGAFKYYTSYTLKTFDGKRYLERFEDRVCMVALTLAAGDEQLARELVEEIIDGRFQPATPTFLNSGKKQRGEPVSCFPAGTPVDTIDGPRAIETLRPGEKVLSHDGSYRAVEALIENPNDQALVEISHFGHKEPIRCTPEHPILVWTTREVDTLIDGDGADPFNGFVWLAARDVQPTDFIVTTAPLGERDRRVFDLMEYTGEGVYEEVDGQIRKVNTDAKHRNKQRHNQRFVPVNRFVEESYELGLILGWYVAEGHVSKRSTDVSVPNGVHFTLGAHEVEYHVELGMAFKQVFGVDLSLHTNHSDQSTRMVCNSKIVASLLLSLAGTGYNAKRLSADVLTADEDFQRGLLAGLFRGDGCSTSGGMMLDLVNPELIDQVQLILRRLGIMSVVRSYINQAGNVTGQVFVPGLPGNNEDFIFDIGKNLHSYVGRKGVKRTTYQVVHGRHVYGVRSIGRTTETPEKVYNLHVEGTHTYTIRGTVVHNCFLLRIEDNMESIGRSINSALQLSKRGGGVALLLSNIREHGAPIKKIENQSSGVIPIMKLLEDSFSYANQLGARQGAGAVYLHAHHPDIYRFLDTKRENADEKIRIKTLSLGVVIPDITFELAKKNEDMYLFSPYDVERIYGKPFADIDVTEKYYEMVDDKRIRKSKIKAREFFQTIAELQFESGYPYIMFEDTVNRANPIAGKITHSNLCSEILQVSTPSEFNDDLSYSKVGKDISCNLGSLNIAKTMDSPDFAKTIETAIRALTAVSDQTHIYSVPSIEQGNNQSHAIGLGQMNLHGFLARERIHYGSEEGIDFTNIYFYTVVYHALRASNRIAIERGSYFGGFPESKYASGEYFDKYTDQVWEPKTDRVRQLFDEAGVHIPTQDDWRELKASVMEHGIYNQNLQAVPPTGSISYINHSTSSIHPVASKIEIRKEGKIGRVYYPAPYMTNDNLEYYEDAYEIGYEKIIDTYAAATQHVDQGLSLTLFFKDTATTRDLNRAQIYAWRKGIKTLYYIRLRQMALEGTEVEGCVSCML</sequence>
<dbReference type="GO" id="GO:0016539">
    <property type="term" value="P:intein-mediated protein splicing"/>
    <property type="evidence" value="ECO:0007669"/>
    <property type="project" value="InterPro"/>
</dbReference>
<dbReference type="UniPathway" id="UPA00326"/>
<comment type="caution">
    <text evidence="14">The sequence shown here is derived from an EMBL/GenBank/DDBJ whole genome shotgun (WGS) entry which is preliminary data.</text>
</comment>
<feature type="domain" description="DOD-type homing endonuclease" evidence="13">
    <location>
        <begin position="345"/>
        <end position="485"/>
    </location>
</feature>
<keyword evidence="3" id="KW-0021">Allosteric enzyme</keyword>
<dbReference type="GO" id="GO:0005971">
    <property type="term" value="C:ribonucleoside-diphosphate reductase complex"/>
    <property type="evidence" value="ECO:0007669"/>
    <property type="project" value="TreeGrafter"/>
</dbReference>
<accession>A0A5R8PC60</accession>
<dbReference type="Gene3D" id="3.20.70.20">
    <property type="match status" value="2"/>
</dbReference>
<dbReference type="InterPro" id="IPR004042">
    <property type="entry name" value="Intein_endonuc_central"/>
</dbReference>
<evidence type="ECO:0000313" key="15">
    <source>
        <dbReference type="Proteomes" id="UP000308349"/>
    </source>
</evidence>
<evidence type="ECO:0000259" key="13">
    <source>
        <dbReference type="PROSITE" id="PS50819"/>
    </source>
</evidence>
<dbReference type="PROSITE" id="PS50817">
    <property type="entry name" value="INTEIN_N_TER"/>
    <property type="match status" value="1"/>
</dbReference>
<protein>
    <recommendedName>
        <fullName evidence="2 12">Ribonucleoside-diphosphate reductase</fullName>
        <ecNumber evidence="2 12">1.17.4.1</ecNumber>
    </recommendedName>
</protein>
<dbReference type="CDD" id="cd00081">
    <property type="entry name" value="Hint"/>
    <property type="match status" value="1"/>
</dbReference>
<dbReference type="GO" id="GO:0004519">
    <property type="term" value="F:endonuclease activity"/>
    <property type="evidence" value="ECO:0007669"/>
    <property type="project" value="InterPro"/>
</dbReference>
<organism evidence="14 15">
    <name type="scientific">Nocardia cyriacigeorgica</name>
    <dbReference type="NCBI Taxonomy" id="135487"/>
    <lineage>
        <taxon>Bacteria</taxon>
        <taxon>Bacillati</taxon>
        <taxon>Actinomycetota</taxon>
        <taxon>Actinomycetes</taxon>
        <taxon>Mycobacteriales</taxon>
        <taxon>Nocardiaceae</taxon>
        <taxon>Nocardia</taxon>
    </lineage>
</organism>
<dbReference type="SUPFAM" id="SSF48168">
    <property type="entry name" value="R1 subunit of ribonucleotide reductase, N-terminal domain"/>
    <property type="match status" value="1"/>
</dbReference>
<evidence type="ECO:0000256" key="10">
    <source>
        <dbReference type="ARBA" id="ARBA00023157"/>
    </source>
</evidence>
<evidence type="ECO:0000313" key="14">
    <source>
        <dbReference type="EMBL" id="TLG08862.1"/>
    </source>
</evidence>
<evidence type="ECO:0000256" key="5">
    <source>
        <dbReference type="ARBA" id="ARBA00022813"/>
    </source>
</evidence>
<dbReference type="NCBIfam" id="TIGR04170">
    <property type="entry name" value="RNR_1b_NrdE"/>
    <property type="match status" value="1"/>
</dbReference>
<dbReference type="PROSITE" id="PS50819">
    <property type="entry name" value="INTEIN_ENDONUCLEASE"/>
    <property type="match status" value="1"/>
</dbReference>
<keyword evidence="6" id="KW-0067">ATP-binding</keyword>
<evidence type="ECO:0000256" key="11">
    <source>
        <dbReference type="ARBA" id="ARBA00047754"/>
    </source>
</evidence>
<dbReference type="Pfam" id="PF14528">
    <property type="entry name" value="LAGLIDADG_3"/>
    <property type="match status" value="1"/>
</dbReference>
<evidence type="ECO:0000256" key="6">
    <source>
        <dbReference type="ARBA" id="ARBA00022840"/>
    </source>
</evidence>
<evidence type="ECO:0000256" key="1">
    <source>
        <dbReference type="ARBA" id="ARBA00010406"/>
    </source>
</evidence>
<dbReference type="AlphaFoldDB" id="A0A5R8PC60"/>
<dbReference type="EMBL" id="VBUU01000016">
    <property type="protein sequence ID" value="TLG08862.1"/>
    <property type="molecule type" value="Genomic_DNA"/>
</dbReference>
<dbReference type="PROSITE" id="PS00089">
    <property type="entry name" value="RIBORED_LARGE"/>
    <property type="match status" value="1"/>
</dbReference>
<dbReference type="InterPro" id="IPR026459">
    <property type="entry name" value="RNR_1b_NrdE"/>
</dbReference>
<dbReference type="PROSITE" id="PS50818">
    <property type="entry name" value="INTEIN_C_TER"/>
    <property type="match status" value="1"/>
</dbReference>
<dbReference type="InterPro" id="IPR013554">
    <property type="entry name" value="RNR_N"/>
</dbReference>
<gene>
    <name evidence="14" type="primary">nrdE</name>
    <name evidence="14" type="ORF">FEK35_16460</name>
</gene>
<dbReference type="InterPro" id="IPR003587">
    <property type="entry name" value="Hint_dom_N"/>
</dbReference>
<comment type="catalytic activity">
    <reaction evidence="11 12">
        <text>a 2'-deoxyribonucleoside 5'-diphosphate + [thioredoxin]-disulfide + H2O = a ribonucleoside 5'-diphosphate + [thioredoxin]-dithiol</text>
        <dbReference type="Rhea" id="RHEA:23252"/>
        <dbReference type="Rhea" id="RHEA-COMP:10698"/>
        <dbReference type="Rhea" id="RHEA-COMP:10700"/>
        <dbReference type="ChEBI" id="CHEBI:15377"/>
        <dbReference type="ChEBI" id="CHEBI:29950"/>
        <dbReference type="ChEBI" id="CHEBI:50058"/>
        <dbReference type="ChEBI" id="CHEBI:57930"/>
        <dbReference type="ChEBI" id="CHEBI:73316"/>
        <dbReference type="EC" id="1.17.4.1"/>
    </reaction>
</comment>
<evidence type="ECO:0000256" key="4">
    <source>
        <dbReference type="ARBA" id="ARBA00022741"/>
    </source>
</evidence>
<evidence type="ECO:0000256" key="8">
    <source>
        <dbReference type="ARBA" id="ARBA00023002"/>
    </source>
</evidence>
<dbReference type="GO" id="GO:0005524">
    <property type="term" value="F:ATP binding"/>
    <property type="evidence" value="ECO:0007669"/>
    <property type="project" value="UniProtKB-KW"/>
</dbReference>
<dbReference type="NCBIfam" id="TIGR02506">
    <property type="entry name" value="NrdE_NrdA"/>
    <property type="match status" value="1"/>
</dbReference>
<dbReference type="EC" id="1.17.4.1" evidence="2 12"/>
<dbReference type="SMART" id="SM00306">
    <property type="entry name" value="HintN"/>
    <property type="match status" value="1"/>
</dbReference>
<dbReference type="FunFam" id="1.10.1650.20:FF:000002">
    <property type="entry name" value="Ribonucleoside-diphosphate reductase"/>
    <property type="match status" value="1"/>
</dbReference>
<dbReference type="Gene3D" id="1.10.1650.20">
    <property type="match status" value="1"/>
</dbReference>
<dbReference type="InterPro" id="IPR008926">
    <property type="entry name" value="RNR_R1-su_N"/>
</dbReference>
<dbReference type="InterPro" id="IPR028992">
    <property type="entry name" value="Hedgehog/Intein_dom"/>
</dbReference>
<dbReference type="CDD" id="cd01679">
    <property type="entry name" value="RNR_I"/>
    <property type="match status" value="1"/>
</dbReference>
<keyword evidence="4" id="KW-0547">Nucleotide-binding</keyword>
<dbReference type="InterPro" id="IPR013346">
    <property type="entry name" value="NrdE_NrdA_C"/>
</dbReference>
<dbReference type="GO" id="GO:0004748">
    <property type="term" value="F:ribonucleoside-diphosphate reductase activity, thioredoxin disulfide as acceptor"/>
    <property type="evidence" value="ECO:0007669"/>
    <property type="project" value="UniProtKB-EC"/>
</dbReference>
<keyword evidence="8 12" id="KW-0560">Oxidoreductase</keyword>
<keyword evidence="9 12" id="KW-0215">Deoxyribonucleotide synthesis</keyword>
<dbReference type="Pfam" id="PF08343">
    <property type="entry name" value="RNR_N"/>
    <property type="match status" value="1"/>
</dbReference>
<evidence type="ECO:0000256" key="7">
    <source>
        <dbReference type="ARBA" id="ARBA00023000"/>
    </source>
</evidence>
<keyword evidence="7" id="KW-0651">Protein splicing</keyword>
<dbReference type="PANTHER" id="PTHR11573:SF30">
    <property type="entry name" value="RIBONUCLEOSIDE-DIPHOSPHATE REDUCTASE 2 SUBUNIT ALPHA"/>
    <property type="match status" value="1"/>
</dbReference>
<dbReference type="InterPro" id="IPR027434">
    <property type="entry name" value="Homing_endonucl"/>
</dbReference>
<dbReference type="PANTHER" id="PTHR11573">
    <property type="entry name" value="RIBONUCLEOSIDE-DIPHOSPHATE REDUCTASE LARGE CHAIN"/>
    <property type="match status" value="1"/>
</dbReference>
<comment type="similarity">
    <text evidence="1 12">Belongs to the ribonucleoside diphosphate reductase large chain family.</text>
</comment>
<dbReference type="PRINTS" id="PR00379">
    <property type="entry name" value="INTEIN"/>
</dbReference>
<dbReference type="InterPro" id="IPR039718">
    <property type="entry name" value="Rrm1"/>
</dbReference>
<dbReference type="OrthoDB" id="9762933at2"/>
<evidence type="ECO:0000256" key="9">
    <source>
        <dbReference type="ARBA" id="ARBA00023116"/>
    </source>
</evidence>
<dbReference type="GO" id="GO:0009263">
    <property type="term" value="P:deoxyribonucleotide biosynthetic process"/>
    <property type="evidence" value="ECO:0007669"/>
    <property type="project" value="UniProtKB-KW"/>
</dbReference>
<dbReference type="NCBIfam" id="TIGR01443">
    <property type="entry name" value="intein_Cterm"/>
    <property type="match status" value="1"/>
</dbReference>
<keyword evidence="5" id="KW-0068">Autocatalytic cleavage</keyword>
<comment type="function">
    <text evidence="12">Provides the precursors necessary for DNA synthesis. Catalyzes the biosynthesis of deoxyribonucleotides from the corresponding ribonucleotides.</text>
</comment>
<dbReference type="Pfam" id="PF00317">
    <property type="entry name" value="Ribonuc_red_lgN"/>
    <property type="match status" value="1"/>
</dbReference>